<dbReference type="InterPro" id="IPR053259">
    <property type="entry name" value="Golvesin-related_Golgi"/>
</dbReference>
<reference evidence="2" key="1">
    <citation type="submission" date="2021-01" db="EMBL/GenBank/DDBJ databases">
        <authorList>
            <person name="Corre E."/>
            <person name="Pelletier E."/>
            <person name="Niang G."/>
            <person name="Scheremetjew M."/>
            <person name="Finn R."/>
            <person name="Kale V."/>
            <person name="Holt S."/>
            <person name="Cochrane G."/>
            <person name="Meng A."/>
            <person name="Brown T."/>
            <person name="Cohen L."/>
        </authorList>
    </citation>
    <scope>NUCLEOTIDE SEQUENCE</scope>
    <source>
        <strain evidence="2">MM31A-1</strain>
    </source>
</reference>
<dbReference type="AlphaFoldDB" id="A0A7S3PZI2"/>
<gene>
    <name evidence="2" type="ORF">CDEB00056_LOCUS5430</name>
</gene>
<dbReference type="PANTHER" id="PTHR32301">
    <property type="entry name" value="COUNTIN RECEPTOR CNR3-RELATED"/>
    <property type="match status" value="1"/>
</dbReference>
<dbReference type="EMBL" id="HBIO01007282">
    <property type="protein sequence ID" value="CAE0460589.1"/>
    <property type="molecule type" value="Transcribed_RNA"/>
</dbReference>
<evidence type="ECO:0000313" key="2">
    <source>
        <dbReference type="EMBL" id="CAE0460589.1"/>
    </source>
</evidence>
<feature type="region of interest" description="Disordered" evidence="1">
    <location>
        <begin position="1"/>
        <end position="31"/>
    </location>
</feature>
<feature type="compositionally biased region" description="Acidic residues" evidence="1">
    <location>
        <begin position="1"/>
        <end position="16"/>
    </location>
</feature>
<sequence>MDSDDFELSDDSEEEYEKGRRRDKLRDHRHLQEPPSLILSFIEGSLKSQKSRYQTEDVHHDASINPNSQPSIKRRRRTGIALQRQVYLYDFRETLRRETFFVCILLFVSLQAMLHFNYADRTTFTLNEGLNDEMTADEARLDSNEFYRNLADLYSTDGVDGTPFLWRQRGITSPLEDVFSNCFNAERIGLGDVDNLGDMEIIASDLKKNTIVSSNIHEMNNVFTSDNRGRLFFLMKHPTHNEVDRFLREFSTAMTVDQYIQSPYFVDNWMTRSLANKSSDQELTQEDLDFSMEVLSQKGFVGVFASMEEYIERLNLFFKWNLDDEQRGCCQFVSQQLYSTYMETPYPVEGSELWRKIVIKQKFDVQLFHFVESLFDDERQISLKSKD</sequence>
<feature type="compositionally biased region" description="Basic and acidic residues" evidence="1">
    <location>
        <begin position="17"/>
        <end position="31"/>
    </location>
</feature>
<proteinExistence type="predicted"/>
<feature type="region of interest" description="Disordered" evidence="1">
    <location>
        <begin position="52"/>
        <end position="74"/>
    </location>
</feature>
<name>A0A7S3PZI2_9STRA</name>
<evidence type="ECO:0000256" key="1">
    <source>
        <dbReference type="SAM" id="MobiDB-lite"/>
    </source>
</evidence>
<protein>
    <submittedName>
        <fullName evidence="2">Uncharacterized protein</fullName>
    </submittedName>
</protein>
<organism evidence="2">
    <name type="scientific">Chaetoceros debilis</name>
    <dbReference type="NCBI Taxonomy" id="122233"/>
    <lineage>
        <taxon>Eukaryota</taxon>
        <taxon>Sar</taxon>
        <taxon>Stramenopiles</taxon>
        <taxon>Ochrophyta</taxon>
        <taxon>Bacillariophyta</taxon>
        <taxon>Coscinodiscophyceae</taxon>
        <taxon>Chaetocerotophycidae</taxon>
        <taxon>Chaetocerotales</taxon>
        <taxon>Chaetocerotaceae</taxon>
        <taxon>Chaetoceros</taxon>
    </lineage>
</organism>
<accession>A0A7S3PZI2</accession>
<feature type="compositionally biased region" description="Basic and acidic residues" evidence="1">
    <location>
        <begin position="53"/>
        <end position="62"/>
    </location>
</feature>
<dbReference type="PANTHER" id="PTHR32301:SF6">
    <property type="entry name" value="GOLVESIN-RELATED"/>
    <property type="match status" value="1"/>
</dbReference>